<feature type="compositionally biased region" description="Basic residues" evidence="1">
    <location>
        <begin position="8"/>
        <end position="23"/>
    </location>
</feature>
<dbReference type="Pfam" id="PF02338">
    <property type="entry name" value="OTU"/>
    <property type="match status" value="1"/>
</dbReference>
<dbReference type="GO" id="GO:0016579">
    <property type="term" value="P:protein deubiquitination"/>
    <property type="evidence" value="ECO:0007669"/>
    <property type="project" value="TreeGrafter"/>
</dbReference>
<evidence type="ECO:0000256" key="1">
    <source>
        <dbReference type="SAM" id="MobiDB-lite"/>
    </source>
</evidence>
<dbReference type="GO" id="GO:0004843">
    <property type="term" value="F:cysteine-type deubiquitinase activity"/>
    <property type="evidence" value="ECO:0007669"/>
    <property type="project" value="TreeGrafter"/>
</dbReference>
<accession>A0A024TFN3</accession>
<gene>
    <name evidence="3" type="ORF">H310_13031</name>
</gene>
<dbReference type="STRING" id="157072.A0A024TFN3"/>
<dbReference type="PANTHER" id="PTHR12419:SF7">
    <property type="entry name" value="OTU DOMAIN-CONTAINING PROTEIN 3"/>
    <property type="match status" value="1"/>
</dbReference>
<dbReference type="Gene3D" id="3.90.70.80">
    <property type="match status" value="1"/>
</dbReference>
<dbReference type="OrthoDB" id="415023at2759"/>
<dbReference type="VEuPathDB" id="FungiDB:H310_13031"/>
<dbReference type="InterPro" id="IPR003323">
    <property type="entry name" value="OTU_dom"/>
</dbReference>
<dbReference type="GeneID" id="20090081"/>
<dbReference type="PROSITE" id="PS50802">
    <property type="entry name" value="OTU"/>
    <property type="match status" value="1"/>
</dbReference>
<proteinExistence type="predicted"/>
<dbReference type="InterPro" id="IPR050704">
    <property type="entry name" value="Peptidase_C85-like"/>
</dbReference>
<feature type="domain" description="OTU" evidence="2">
    <location>
        <begin position="45"/>
        <end position="168"/>
    </location>
</feature>
<organism evidence="3">
    <name type="scientific">Aphanomyces invadans</name>
    <dbReference type="NCBI Taxonomy" id="157072"/>
    <lineage>
        <taxon>Eukaryota</taxon>
        <taxon>Sar</taxon>
        <taxon>Stramenopiles</taxon>
        <taxon>Oomycota</taxon>
        <taxon>Saprolegniomycetes</taxon>
        <taxon>Saprolegniales</taxon>
        <taxon>Verrucalvaceae</taxon>
        <taxon>Aphanomyces</taxon>
    </lineage>
</organism>
<evidence type="ECO:0000313" key="3">
    <source>
        <dbReference type="EMBL" id="ETV92824.1"/>
    </source>
</evidence>
<dbReference type="InterPro" id="IPR038765">
    <property type="entry name" value="Papain-like_cys_pep_sf"/>
</dbReference>
<name>A0A024TFN3_9STRA</name>
<dbReference type="EMBL" id="KI913997">
    <property type="protein sequence ID" value="ETV92824.1"/>
    <property type="molecule type" value="Genomic_DNA"/>
</dbReference>
<dbReference type="RefSeq" id="XP_008878594.1">
    <property type="nucleotide sequence ID" value="XM_008880372.1"/>
</dbReference>
<dbReference type="AlphaFoldDB" id="A0A024TFN3"/>
<feature type="region of interest" description="Disordered" evidence="1">
    <location>
        <begin position="1"/>
        <end position="30"/>
    </location>
</feature>
<dbReference type="SUPFAM" id="SSF54001">
    <property type="entry name" value="Cysteine proteinases"/>
    <property type="match status" value="1"/>
</dbReference>
<reference evidence="3" key="1">
    <citation type="submission" date="2013-12" db="EMBL/GenBank/DDBJ databases">
        <title>The Genome Sequence of Aphanomyces invadans NJM9701.</title>
        <authorList>
            <consortium name="The Broad Institute Genomics Platform"/>
            <person name="Russ C."/>
            <person name="Tyler B."/>
            <person name="van West P."/>
            <person name="Dieguez-Uribeondo J."/>
            <person name="Young S.K."/>
            <person name="Zeng Q."/>
            <person name="Gargeya S."/>
            <person name="Fitzgerald M."/>
            <person name="Abouelleil A."/>
            <person name="Alvarado L."/>
            <person name="Chapman S.B."/>
            <person name="Gainer-Dewar J."/>
            <person name="Goldberg J."/>
            <person name="Griggs A."/>
            <person name="Gujja S."/>
            <person name="Hansen M."/>
            <person name="Howarth C."/>
            <person name="Imamovic A."/>
            <person name="Ireland A."/>
            <person name="Larimer J."/>
            <person name="McCowan C."/>
            <person name="Murphy C."/>
            <person name="Pearson M."/>
            <person name="Poon T.W."/>
            <person name="Priest M."/>
            <person name="Roberts A."/>
            <person name="Saif S."/>
            <person name="Shea T."/>
            <person name="Sykes S."/>
            <person name="Wortman J."/>
            <person name="Nusbaum C."/>
            <person name="Birren B."/>
        </authorList>
    </citation>
    <scope>NUCLEOTIDE SEQUENCE [LARGE SCALE GENOMIC DNA]</scope>
    <source>
        <strain evidence="3">NJM9701</strain>
    </source>
</reference>
<dbReference type="CDD" id="cd22771">
    <property type="entry name" value="OTU_plant_OTU7-like"/>
    <property type="match status" value="1"/>
</dbReference>
<dbReference type="eggNOG" id="KOG2605">
    <property type="taxonomic scope" value="Eukaryota"/>
</dbReference>
<evidence type="ECO:0000259" key="2">
    <source>
        <dbReference type="PROSITE" id="PS50802"/>
    </source>
</evidence>
<dbReference type="PANTHER" id="PTHR12419">
    <property type="entry name" value="OTU DOMAIN CONTAINING PROTEIN"/>
    <property type="match status" value="1"/>
</dbReference>
<sequence>MGREAKKAKAKAQRAAASKKKAGRGSSGAGTDVHAIRQELAKRGCQLVSIEADGNCLFRTLSDQIYGDQVHFASVRQRIVAHIQAHRDDLEPFLEDEEEFDHYCRRMADDGVWGGNLELFAAAQVWQCNIVVHQVDGKCTTIECGSADARSFHVCYYNDEHYDSIRSLDDDLTGPPIRFAHESAAAGKICVEIAPEVETPSKHTALARLAMEFPHTSEDDLVDLYKKLHCDVERVRRKLTKQAAKSRRK</sequence>
<protein>
    <recommendedName>
        <fullName evidence="2">OTU domain-containing protein</fullName>
    </recommendedName>
</protein>